<evidence type="ECO:0000313" key="4">
    <source>
        <dbReference type="Proteomes" id="UP000451048"/>
    </source>
</evidence>
<protein>
    <submittedName>
        <fullName evidence="1">Uncharacterized protein</fullName>
    </submittedName>
</protein>
<evidence type="ECO:0000313" key="3">
    <source>
        <dbReference type="Proteomes" id="UP000294395"/>
    </source>
</evidence>
<dbReference type="OrthoDB" id="6713010at2"/>
<evidence type="ECO:0000313" key="2">
    <source>
        <dbReference type="EMBL" id="QBQ15478.1"/>
    </source>
</evidence>
<reference evidence="2 3" key="1">
    <citation type="submission" date="2019-03" db="EMBL/GenBank/DDBJ databases">
        <title>Complete genome sequence of two outbreak-associated Acinetobacter haemolyticus strains.</title>
        <authorList>
            <person name="Bai L."/>
            <person name="Zhang S.-C."/>
            <person name="Deng Y."/>
            <person name="Song C.-C."/>
            <person name="Kang G.-B."/>
            <person name="Dong Y."/>
            <person name="Wang Y."/>
            <person name="Gao F."/>
            <person name="Huang H."/>
        </authorList>
    </citation>
    <scope>NUCLEOTIDE SEQUENCE [LARGE SCALE GENOMIC DNA]</scope>
    <source>
        <strain evidence="2 3">TJR01</strain>
    </source>
</reference>
<proteinExistence type="predicted"/>
<sequence>MCIYNLRTLGIKTRLGILGLKKYNTPPYSKNHWKMKPIFYLVQTDQIQNIPRELCYHARFFTATDSTKE</sequence>
<dbReference type="Proteomes" id="UP000294395">
    <property type="component" value="Chromosome"/>
</dbReference>
<reference evidence="1 4" key="2">
    <citation type="submission" date="2019-12" db="EMBL/GenBank/DDBJ databases">
        <title>Acinetobacter haemolyticus comparative genomics.</title>
        <authorList>
            <person name="Castro-Jaimes S."/>
            <person name="Bello-Lopez E."/>
            <person name="Velazquez-Acosta C."/>
            <person name="Volkow-Fernandez P."/>
            <person name="Lozano-Zarain P."/>
            <person name="Castillo Ramirez S."/>
            <person name="Cevallos M.A."/>
        </authorList>
    </citation>
    <scope>NUCLEOTIDE SEQUENCE [LARGE SCALE GENOMIC DNA]</scope>
    <source>
        <strain evidence="1 4">AN10</strain>
    </source>
</reference>
<dbReference type="EMBL" id="CP038009">
    <property type="protein sequence ID" value="QBQ15478.1"/>
    <property type="molecule type" value="Genomic_DNA"/>
</dbReference>
<dbReference type="AlphaFoldDB" id="A0A1L6KKN1"/>
<dbReference type="EMBL" id="WTTO01000002">
    <property type="protein sequence ID" value="NAR72173.1"/>
    <property type="molecule type" value="Genomic_DNA"/>
</dbReference>
<organism evidence="1 4">
    <name type="scientific">Acinetobacter haemolyticus</name>
    <dbReference type="NCBI Taxonomy" id="29430"/>
    <lineage>
        <taxon>Bacteria</taxon>
        <taxon>Pseudomonadati</taxon>
        <taxon>Pseudomonadota</taxon>
        <taxon>Gammaproteobacteria</taxon>
        <taxon>Moraxellales</taxon>
        <taxon>Moraxellaceae</taxon>
        <taxon>Acinetobacter</taxon>
    </lineage>
</organism>
<gene>
    <name evidence="2" type="ORF">AHTJR_03955</name>
    <name evidence="1" type="ORF">GPS52_01475</name>
</gene>
<dbReference type="Proteomes" id="UP000451048">
    <property type="component" value="Unassembled WGS sequence"/>
</dbReference>
<dbReference type="KEGG" id="ahl:AHTJS_03955"/>
<evidence type="ECO:0000313" key="1">
    <source>
        <dbReference type="EMBL" id="NAR72173.1"/>
    </source>
</evidence>
<dbReference type="STRING" id="29430.AHTJS_03955"/>
<name>A0A1L6KKN1_ACIHA</name>
<accession>A0A1L6KKN1</accession>